<feature type="compositionally biased region" description="Low complexity" evidence="4">
    <location>
        <begin position="1500"/>
        <end position="1521"/>
    </location>
</feature>
<dbReference type="SMART" id="SM00146">
    <property type="entry name" value="PI3Kc"/>
    <property type="match status" value="1"/>
</dbReference>
<reference evidence="8 9" key="1">
    <citation type="submission" date="2017-03" db="EMBL/GenBank/DDBJ databases">
        <title>Genomes of endolithic fungi from Antarctica.</title>
        <authorList>
            <person name="Coleine C."/>
            <person name="Masonjones S."/>
            <person name="Stajich J.E."/>
        </authorList>
    </citation>
    <scope>NUCLEOTIDE SEQUENCE [LARGE SCALE GENOMIC DNA]</scope>
    <source>
        <strain evidence="8 9">CCFEE 5311</strain>
    </source>
</reference>
<dbReference type="Pfam" id="PF02259">
    <property type="entry name" value="FAT"/>
    <property type="match status" value="1"/>
</dbReference>
<dbReference type="GO" id="GO:0005634">
    <property type="term" value="C:nucleus"/>
    <property type="evidence" value="ECO:0007669"/>
    <property type="project" value="TreeGrafter"/>
</dbReference>
<dbReference type="InterPro" id="IPR011009">
    <property type="entry name" value="Kinase-like_dom_sf"/>
</dbReference>
<dbReference type="PROSITE" id="PS50290">
    <property type="entry name" value="PI3_4_KINASE_3"/>
    <property type="match status" value="1"/>
</dbReference>
<feature type="region of interest" description="Disordered" evidence="4">
    <location>
        <begin position="177"/>
        <end position="197"/>
    </location>
</feature>
<dbReference type="Pfam" id="PF20206">
    <property type="entry name" value="Tra1_ring"/>
    <property type="match status" value="1"/>
</dbReference>
<dbReference type="InterPro" id="IPR036940">
    <property type="entry name" value="PI3/4_kinase_cat_sf"/>
</dbReference>
<feature type="compositionally biased region" description="Low complexity" evidence="4">
    <location>
        <begin position="177"/>
        <end position="196"/>
    </location>
</feature>
<feature type="domain" description="FAT" evidence="6">
    <location>
        <begin position="2766"/>
        <end position="3326"/>
    </location>
</feature>
<organism evidence="8 9">
    <name type="scientific">Friedmanniomyces endolithicus</name>
    <dbReference type="NCBI Taxonomy" id="329885"/>
    <lineage>
        <taxon>Eukaryota</taxon>
        <taxon>Fungi</taxon>
        <taxon>Dikarya</taxon>
        <taxon>Ascomycota</taxon>
        <taxon>Pezizomycotina</taxon>
        <taxon>Dothideomycetes</taxon>
        <taxon>Dothideomycetidae</taxon>
        <taxon>Mycosphaerellales</taxon>
        <taxon>Teratosphaeriaceae</taxon>
        <taxon>Friedmanniomyces</taxon>
    </lineage>
</organism>
<dbReference type="Proteomes" id="UP000310066">
    <property type="component" value="Unassembled WGS sequence"/>
</dbReference>
<dbReference type="PROSITE" id="PS51190">
    <property type="entry name" value="FATC"/>
    <property type="match status" value="1"/>
</dbReference>
<dbReference type="SUPFAM" id="SSF56112">
    <property type="entry name" value="Protein kinase-like (PK-like)"/>
    <property type="match status" value="1"/>
</dbReference>
<feature type="domain" description="FATC" evidence="7">
    <location>
        <begin position="3921"/>
        <end position="3953"/>
    </location>
</feature>
<evidence type="ECO:0008006" key="10">
    <source>
        <dbReference type="Google" id="ProtNLM"/>
    </source>
</evidence>
<dbReference type="InterPro" id="IPR050517">
    <property type="entry name" value="DDR_Repair_Kinase"/>
</dbReference>
<evidence type="ECO:0000313" key="8">
    <source>
        <dbReference type="EMBL" id="TKA41058.1"/>
    </source>
</evidence>
<dbReference type="EMBL" id="NAJP01000029">
    <property type="protein sequence ID" value="TKA41058.1"/>
    <property type="molecule type" value="Genomic_DNA"/>
</dbReference>
<dbReference type="InterPro" id="IPR014009">
    <property type="entry name" value="PIK_FAT"/>
</dbReference>
<dbReference type="Gene3D" id="1.10.1070.11">
    <property type="entry name" value="Phosphatidylinositol 3-/4-kinase, catalytic domain"/>
    <property type="match status" value="1"/>
</dbReference>
<evidence type="ECO:0000259" key="7">
    <source>
        <dbReference type="PROSITE" id="PS51190"/>
    </source>
</evidence>
<feature type="region of interest" description="Disordered" evidence="4">
    <location>
        <begin position="3336"/>
        <end position="3408"/>
    </location>
</feature>
<dbReference type="PANTHER" id="PTHR11139">
    <property type="entry name" value="ATAXIA TELANGIECTASIA MUTATED ATM -RELATED"/>
    <property type="match status" value="1"/>
</dbReference>
<dbReference type="CDD" id="cd05163">
    <property type="entry name" value="PIKK_TRRAP"/>
    <property type="match status" value="1"/>
</dbReference>
<evidence type="ECO:0000256" key="2">
    <source>
        <dbReference type="ARBA" id="ARBA00011370"/>
    </source>
</evidence>
<feature type="compositionally biased region" description="Polar residues" evidence="4">
    <location>
        <begin position="3368"/>
        <end position="3388"/>
    </location>
</feature>
<evidence type="ECO:0000256" key="4">
    <source>
        <dbReference type="SAM" id="MobiDB-lite"/>
    </source>
</evidence>
<comment type="function">
    <text evidence="3">Serine/threonine protein kinase which activates checkpoint signaling upon genotoxic stresses such as ionizing radiation (IR), ultraviolet light (UV), or DNA replication stalling, thereby acting as a DNA damage sensor. Recognizes the substrate consensus sequence [ST]-Q. Phosphorylates histone H2A to form H2AS128ph (gamma-H2A) at sites of DNA damage, involved in the regulation of DNA damage response mechanism. Required for the control of telomere length and genome stability.</text>
</comment>
<dbReference type="SUPFAM" id="SSF48371">
    <property type="entry name" value="ARM repeat"/>
    <property type="match status" value="3"/>
</dbReference>
<evidence type="ECO:0000313" key="9">
    <source>
        <dbReference type="Proteomes" id="UP000310066"/>
    </source>
</evidence>
<sequence length="3953" mass="445082">MAARSLDDYEVKLQDATIDAKSKGGLLTELRDNIDSWCQGGNYGPFLAKFVPILIAILQSPPVFTSTSPEQRLRQCALEILHRLPLGSGENNSVAEPYAERIVDACLGLVKVENEDNAVLCLKIVMDFCRYYTKTQSVAEKVQPFLELVLELFDGTDQTVKDTFASHSASLATAIAAAPGTPSTGGTPGSPVASTSQSLTSVEPEQQTRQLAKGMHSFKVVAECPIIVVSIFQAHRSLAPKNVGKFTPMIKKTLLLQAGPQKHAHEAASARGEIFTGIAREIKSKGQASAFGDLVTAQVKTMSFLAYLLRTYQNSLADFLQNLPDLTVRLLRDVPRSHTATRKELLVAIRHIINFNFRSHYLPVILPLLDPRTLVGDSLTADITLRPLAYTMLADLIHHVREQLNPTQIAKVVSVYVGHLTGDDGVEVPGTSYQTMSAKLLLNMAECMSKIEDKKNARYLMMLVLNGIADKFAAMNLAYPNAVKLSRQQAEAAQRASGHTADAMPENFLADEAIRPDWDETDIFSAMPIKPVSPRDRATDPVTENKFLFKNLLHGLKTFFYQLRNSNPPKVKEEFDAIGASSGVGVAMNWADLSYGFEAEEVEILIKLFREGARCFRYYAPHDDDEDEENGAKGKGPSAEVASSQTLASSTSITKEEKDLLETFATVFHHLDPATFYEIFTSASRATFVNSAADGTVARSNETGIEFLYHLCFTHPALLHVPQFLLASEATSPAFCGMLLRFLMSKLDEVGERDSVKTSVLLRLFKLSFMAVTLFSQHNESVLLPHVRELITRSIEFSVTADEPTNYFLLLRSLFRSIGGGRFEHLYKEILPLLEMLLEVLNTQLAAAPDGGTRDLFVELSLTVPARLSHLLPHLSYLMRPLTVALRSGDRVPASETRGSAVSEARNSGGPGGSELTAQGLRTLELCVDNLTADYLDPIMQPWMEEIMGSLWRMLKPGSVASHPAPGSGLPTVVTGHTGAHTAVRILGKLGGRNRRFLTGPPGLEWKTYADDEASVDLRLIGAVGNGGERAMPARLGVDAAVEKLWDASSTSGSGVSAGAPRLSEKARQADAHYKRQAYGLVTSHVKLLIGFDHLPDDLARLVRLQANDFAAGEYDTGPASEDIFAVSERQKSVGKRDVQQGTLMKLLKALMWTAGTLKELKADALAFLQGVYRHFMIVELGTALAREKHKRRPFDAKSGEGPVFIETGILADAFCYSLASDVKEVREVAKQGIQGCLKLAAALFGGSEEKAQDLPFFHQLVEVCVHACYEEEWFTKSAGALGIAIIIDREMMAFGDRWLADKLLDCIRGLLYVIKDMPQDLPAGIRVQAKDTIVALITRFGRSDEAKKEGLESKEDKVRQLANQLIGEVSHMNRHVREAAQLALRTLADGLDIPIYELVNPVKEPLIQPIFNKPLRALPFAAQIGYIDAINFLLDMEHDVLTFDDQLTRLLFETLALVDAEDEALAPKPYEYRTAESIVRLRVAGLRLLTTAIRFPGFTSTPGASQQSSQTPTSAGGSQQPTPPQPQQGQHRARVISIFFKSLYSKNKDVAGAANAGLKIVLAATQKLPKDLLQNGLRPILMNVQDPRKLSVEGLDGLRTLLQLLTNYFKVEIGTRLLDHMEKIADPPTLQKVSFTLVEAQPKMRVVTAIFSVFHLLPSAAEMFLGDLVRRVIDLEESLRRTRSSPFREPLVQYLNHYPQQSWTYFKAVLREPRKGRFFAQILGDAGAGALRTTVVDDCQGFVHAFTDPEITPEERAQAQINAVHAADSICAFPETGRQLMGHAEARTALLHAVKKLQVFTAKSTLAHSFGLAAVQSVERIMRSFMVYLEGRPQDLDTLFSLMESCMTGELQATPPLYAFLYRHVITTEDVEYQRTVLMKCIDVYTARTTDSNPTTSQRLKWFVFHNVLNPILANDVMRNWDKLFEANNKGTALLNREMADAVHNKLWKPQSIADTSDDGTQGVDHCRMELLQTSAFLVKYHHSMVQDARKDLIKFGWNYIRLEDHINKYGAYCLIAYFIAHYETPAKIAMQVYNTLLRAHQAEGKNLVMQSLEILEPVLKKRLGGGIDARQNVWSRLPRKIMSEEMGNVQQLTSIYHFLVRHPDLFYEARDVFAQIMIPSISKVAPSPSPSVENRRLALNVFSLIWQWEERTVREQGSLEGAESPTADQGMRRRAAVAPPLIRMMLVKYMVQFIATLPERFPVNKPKEIAPAQGQVPMHASTETVTSALGLLRKLLSPPYWDDLDIDGMVPKVTEQILCSDHKPDGEKIETWTTRVVNTIHIVKVMIASRSDEWVLARLPQLQKMLAKPLRSESLDIQDALYGEELDEHAKPRLPSLLRRILSALPLSPPADELPDADSPAEEFTTFLGGLAGDCINNGSHVAGINILWSLAQRNPEDVDQHIPALLKTLQTKLAKDHLAVYFPPQAAIVQGLPQQLPGAQESEVTTDLIIKIIDMLSARISTLGDQRRPYLSVLASLVERSMNNKLCEKILGQVNEWIFNPTDPVPTLKEKTAVLQKMLLFEQRPDQTLYIQFMDLVIRIYEDPKIFRSELAVRMEQAFLIGLRSPDIEMRSRFVTIFDRALSRSTSNRFFKLVAEQQWDVLYDGFWLSQIIHLMFGTIDQHTAIHLHPEDFKCLPASRSFNTYGGDERLSDIMLEDSFESLIASEKRFMQDVGSVRARDLLTPLADLQHTDWQLAHDIWVAYFPMAWSTLSKDDREDIEQGLVALLTKDFHQRQVDRRPNCVSTMLEGIARARPVCKFPPHVMKYLAKTYDGWYVAASFMEEIAIKPVIDTSTVRESNLDALVELYANLEEGDLFYGTWRRRAQFVETNAALSYEQNGIWEKAQNMYEQAQIKARTGSLPFSQAEYMLWEDQWVLCAQKLQQWEILAEFAKHENINDLYLEAMWRNYDASTWRDKDSRDQLDSIIRAVSDAPTPRRMFFQAFMSLLKQHNKDGDTLVDFNRICDENIQLSIRNWHKLPRRITNAHIGLLQNFQQLVELHDASVICQSLAQTNATNLDVKSQELKVLLSTWRDRLPNLWDDINAWQELVTWRQHIFQLINTTYLSLIQPPANNATGNSYAYRGYHETAWIINRFAHVARKHQMPDVCITQLSKIYTLPNIEIQEAFLKLREQAKCHYQNRSELTSGLDVINNTNLNYFGQQQKAEFYTLKGMFLSKLNQKDEAHDAFGTALFFDIKLPKAWAEWGRYSDTLFKENPGDLELAGNAISCYLEAAGQYKSAKSRKLLSRILWMLSLDDAQGSLAKGYAKFQGEHPWWYWVTFIPQLLLNLSRTEGEANIAHQILTNLAKTYPQALHFQLRTSHDDMLVIRRAQGMKEQRDKAAREAGQRGENVKQESSPSARPESAGNASRPGTASGDTQMTNGTSDETPKKEGGGVDETPKPKKPWEHTEALVITLRTAFPLLYASMEAMVDQIQKHFKCPPDEDAYRLIVALLNDALSYVGRSPHTFATDSKLPSQTEANIIRFAESILPPHIRKGFEADFVTRKPTMFEYIQKLRKWRDKLAETLDRRGSTFHLAETTHLSGFRFVWFDEVEVPGQYLQHRDKNQDFVRIERFLPVVDLIRGVAGCHRRLKIRGHDGSVHPFAIQHPAPRHSRREERILQLFRIFNSTLAKKKESRRRNLQFHLPVMVPLSPQIRMIQDDASYTTLQGVYEDYCRRNDIDKDEPTMFTMEKLRGLSRQKQDQLLNVRMEALNHVQQQYVPKDVVQKYFAATYPSFDSFWLFRKQFSYQLAALTYITFTMHMTVRYPNKMSIARRSGNVWGSELLPFMSSTRPYFHNPEPVPFRLTPNLQTLMGPIHTEGIFTCALMAIARCLTSDSSYTGVNTAQANAAGQPNGFLEGTSCELEHHLSIFIRDEMTFWYTQSHRQSIKENELRENVQRNADAIVNKALVIAKEPAAGNLPASQSVLDLVAKATNPEKLCQTDLLWMPWL</sequence>
<gene>
    <name evidence="8" type="ORF">B0A54_07579</name>
</gene>
<dbReference type="Gene3D" id="1.25.10.10">
    <property type="entry name" value="Leucine-rich Repeat Variant"/>
    <property type="match status" value="1"/>
</dbReference>
<dbReference type="InterPro" id="IPR000403">
    <property type="entry name" value="PI3/4_kinase_cat_dom"/>
</dbReference>
<dbReference type="GO" id="GO:0035267">
    <property type="term" value="C:NuA4 histone acetyltransferase complex"/>
    <property type="evidence" value="ECO:0007669"/>
    <property type="project" value="TreeGrafter"/>
</dbReference>
<feature type="compositionally biased region" description="Basic and acidic residues" evidence="4">
    <location>
        <begin position="3336"/>
        <end position="3355"/>
    </location>
</feature>
<dbReference type="STRING" id="329885.A0A4U0UXX0"/>
<feature type="region of interest" description="Disordered" evidence="4">
    <location>
        <begin position="1500"/>
        <end position="1532"/>
    </location>
</feature>
<protein>
    <recommendedName>
        <fullName evidence="10">Non-specific serine/threonine protein kinase</fullName>
    </recommendedName>
</protein>
<evidence type="ECO:0000256" key="1">
    <source>
        <dbReference type="ARBA" id="ARBA00007234"/>
    </source>
</evidence>
<evidence type="ECO:0000259" key="5">
    <source>
        <dbReference type="PROSITE" id="PS50290"/>
    </source>
</evidence>
<feature type="region of interest" description="Disordered" evidence="4">
    <location>
        <begin position="624"/>
        <end position="650"/>
    </location>
</feature>
<feature type="compositionally biased region" description="Basic and acidic residues" evidence="4">
    <location>
        <begin position="3389"/>
        <end position="3408"/>
    </location>
</feature>
<feature type="compositionally biased region" description="Polar residues" evidence="4">
    <location>
        <begin position="641"/>
        <end position="650"/>
    </location>
</feature>
<evidence type="ECO:0000259" key="6">
    <source>
        <dbReference type="PROSITE" id="PS51189"/>
    </source>
</evidence>
<dbReference type="Pfam" id="PF02260">
    <property type="entry name" value="FATC"/>
    <property type="match status" value="1"/>
</dbReference>
<comment type="similarity">
    <text evidence="1">Belongs to the PI3/PI4-kinase family. TRA1 subfamily.</text>
</comment>
<dbReference type="Pfam" id="PF00454">
    <property type="entry name" value="PI3_PI4_kinase"/>
    <property type="match status" value="1"/>
</dbReference>
<dbReference type="PANTHER" id="PTHR11139:SF1">
    <property type="entry name" value="TRANSFORMATION_TRANSCRIPTION DOMAIN-ASSOCIATED PROTEIN"/>
    <property type="match status" value="1"/>
</dbReference>
<feature type="domain" description="PI3K/PI4K catalytic" evidence="5">
    <location>
        <begin position="3578"/>
        <end position="3904"/>
    </location>
</feature>
<dbReference type="InterPro" id="IPR046807">
    <property type="entry name" value="Tra1_central"/>
</dbReference>
<feature type="region of interest" description="Disordered" evidence="4">
    <location>
        <begin position="890"/>
        <end position="916"/>
    </location>
</feature>
<proteinExistence type="inferred from homology"/>
<dbReference type="InterPro" id="IPR046805">
    <property type="entry name" value="Tra1_ring"/>
</dbReference>
<dbReference type="GO" id="GO:0006281">
    <property type="term" value="P:DNA repair"/>
    <property type="evidence" value="ECO:0007669"/>
    <property type="project" value="TreeGrafter"/>
</dbReference>
<evidence type="ECO:0000256" key="3">
    <source>
        <dbReference type="ARBA" id="ARBA00025079"/>
    </source>
</evidence>
<dbReference type="SMART" id="SM01343">
    <property type="entry name" value="FATC"/>
    <property type="match status" value="1"/>
</dbReference>
<accession>A0A4U0UXX0</accession>
<dbReference type="OrthoDB" id="5570127at2759"/>
<comment type="subunit">
    <text evidence="2">Associates with DNA double-strand breaks.</text>
</comment>
<dbReference type="GO" id="GO:0006355">
    <property type="term" value="P:regulation of DNA-templated transcription"/>
    <property type="evidence" value="ECO:0007669"/>
    <property type="project" value="TreeGrafter"/>
</dbReference>
<dbReference type="InterPro" id="IPR003152">
    <property type="entry name" value="FATC_dom"/>
</dbReference>
<name>A0A4U0UXX0_9PEZI</name>
<dbReference type="Pfam" id="PF20175">
    <property type="entry name" value="Tra1_central"/>
    <property type="match status" value="2"/>
</dbReference>
<dbReference type="InterPro" id="IPR003151">
    <property type="entry name" value="PIK-rel_kinase_FAT"/>
</dbReference>
<comment type="caution">
    <text evidence="8">The sequence shown here is derived from an EMBL/GenBank/DDBJ whole genome shotgun (WGS) entry which is preliminary data.</text>
</comment>
<dbReference type="InterPro" id="IPR011989">
    <property type="entry name" value="ARM-like"/>
</dbReference>
<dbReference type="InterPro" id="IPR016024">
    <property type="entry name" value="ARM-type_fold"/>
</dbReference>
<dbReference type="PROSITE" id="PS51189">
    <property type="entry name" value="FAT"/>
    <property type="match status" value="1"/>
</dbReference>
<dbReference type="GO" id="GO:0000124">
    <property type="term" value="C:SAGA complex"/>
    <property type="evidence" value="ECO:0007669"/>
    <property type="project" value="TreeGrafter"/>
</dbReference>